<feature type="compositionally biased region" description="Basic and acidic residues" evidence="1">
    <location>
        <begin position="129"/>
        <end position="152"/>
    </location>
</feature>
<organism evidence="2 3">
    <name type="scientific">Trichosporon asahii var. asahii (strain ATCC 90039 / CBS 2479 / JCM 2466 / KCTC 7840 / NBRC 103889/ NCYC 2677 / UAMH 7654)</name>
    <name type="common">Yeast</name>
    <dbReference type="NCBI Taxonomy" id="1186058"/>
    <lineage>
        <taxon>Eukaryota</taxon>
        <taxon>Fungi</taxon>
        <taxon>Dikarya</taxon>
        <taxon>Basidiomycota</taxon>
        <taxon>Agaricomycotina</taxon>
        <taxon>Tremellomycetes</taxon>
        <taxon>Trichosporonales</taxon>
        <taxon>Trichosporonaceae</taxon>
        <taxon>Trichosporon</taxon>
    </lineage>
</organism>
<feature type="compositionally biased region" description="Pro residues" evidence="1">
    <location>
        <begin position="422"/>
        <end position="434"/>
    </location>
</feature>
<feature type="compositionally biased region" description="Low complexity" evidence="1">
    <location>
        <begin position="232"/>
        <end position="247"/>
    </location>
</feature>
<comment type="caution">
    <text evidence="2">The sequence shown here is derived from an EMBL/GenBank/DDBJ whole genome shotgun (WGS) entry which is preliminary data.</text>
</comment>
<dbReference type="VEuPathDB" id="FungiDB:A1Q1_04987"/>
<dbReference type="KEGG" id="tasa:A1Q1_04987"/>
<name>J4U7M4_TRIAS</name>
<feature type="compositionally biased region" description="Low complexity" evidence="1">
    <location>
        <begin position="25"/>
        <end position="37"/>
    </location>
</feature>
<feature type="compositionally biased region" description="Low complexity" evidence="1">
    <location>
        <begin position="449"/>
        <end position="460"/>
    </location>
</feature>
<accession>J4U7M4</accession>
<dbReference type="HOGENOM" id="CLU_575131_0_0_1"/>
<dbReference type="GeneID" id="25988499"/>
<dbReference type="AlphaFoldDB" id="J4U7M4"/>
<reference evidence="2 3" key="1">
    <citation type="journal article" date="2012" name="Eukaryot. Cell">
        <title>Draft genome sequence of CBS 2479, the standard type strain of Trichosporon asahii.</title>
        <authorList>
            <person name="Yang R.Y."/>
            <person name="Li H.T."/>
            <person name="Zhu H."/>
            <person name="Zhou G.P."/>
            <person name="Wang M."/>
            <person name="Wang L."/>
        </authorList>
    </citation>
    <scope>NUCLEOTIDE SEQUENCE [LARGE SCALE GENOMIC DNA]</scope>
    <source>
        <strain evidence="3">ATCC 90039 / CBS 2479 / JCM 2466 / KCTC 7840 / NCYC 2677 / UAMH 7654</strain>
    </source>
</reference>
<dbReference type="RefSeq" id="XP_014177269.1">
    <property type="nucleotide sequence ID" value="XM_014321794.1"/>
</dbReference>
<dbReference type="Proteomes" id="UP000002748">
    <property type="component" value="Unassembled WGS sequence"/>
</dbReference>
<gene>
    <name evidence="2" type="ORF">A1Q1_04987</name>
</gene>
<sequence>MRSASTAESSHVRHDDQPPQSNSHNANSATQGAAGAAHRAKARSYLRPYVRIGQKWCGCDSPGTQGRMIIDVTPRPRVIRAWAEGSKVPAYILEMHSSHSSSSTSRSPDVDIDVRLCEEAHPRTPTPRRSRDRDRHTDRADPTADTRNDKARTSKRTKDHVPTGAASGPSGSHYPSRSHHAQAAQPARAESSRTARARTHTQNANPRPSLRDPSYSTKAAAATPQTPRTGYSLRTGRPPSLSLSPGPSRRRSLDVDVFYDPVDPHGRIAQALLSSSSSSSLDALVVPGTPRSKSSRVSWNLNPAGSLRTYKPKSKSRPSSITKIMSKLRTAPPGVAPTLHPKVTAYRQQLAKTKNLISDIAFKEANDRELRLKIHKAFSAVEEFAVLDPEYTAVLQSLEYESLKHLSEDLERLLIRWHPDMAPKPPKPPTPPETPDLKETGSQLGSHPASASARSRSAASEVPAKKGFFSKFKCT</sequence>
<evidence type="ECO:0000256" key="1">
    <source>
        <dbReference type="SAM" id="MobiDB-lite"/>
    </source>
</evidence>
<evidence type="ECO:0000313" key="2">
    <source>
        <dbReference type="EMBL" id="EJT46340.1"/>
    </source>
</evidence>
<evidence type="ECO:0000313" key="3">
    <source>
        <dbReference type="Proteomes" id="UP000002748"/>
    </source>
</evidence>
<proteinExistence type="predicted"/>
<feature type="compositionally biased region" description="Polar residues" evidence="1">
    <location>
        <begin position="291"/>
        <end position="300"/>
    </location>
</feature>
<feature type="region of interest" description="Disordered" evidence="1">
    <location>
        <begin position="116"/>
        <end position="252"/>
    </location>
</feature>
<protein>
    <submittedName>
        <fullName evidence="2">Uncharacterized protein</fullName>
    </submittedName>
</protein>
<feature type="region of interest" description="Disordered" evidence="1">
    <location>
        <begin position="279"/>
        <end position="300"/>
    </location>
</feature>
<feature type="region of interest" description="Disordered" evidence="1">
    <location>
        <begin position="419"/>
        <end position="462"/>
    </location>
</feature>
<dbReference type="EMBL" id="ALBS01000295">
    <property type="protein sequence ID" value="EJT46340.1"/>
    <property type="molecule type" value="Genomic_DNA"/>
</dbReference>
<feature type="region of interest" description="Disordered" evidence="1">
    <location>
        <begin position="1"/>
        <end position="39"/>
    </location>
</feature>